<reference evidence="2" key="1">
    <citation type="journal article" date="2020" name="Stud. Mycol.">
        <title>101 Dothideomycetes genomes: a test case for predicting lifestyles and emergence of pathogens.</title>
        <authorList>
            <person name="Haridas S."/>
            <person name="Albert R."/>
            <person name="Binder M."/>
            <person name="Bloem J."/>
            <person name="Labutti K."/>
            <person name="Salamov A."/>
            <person name="Andreopoulos B."/>
            <person name="Baker S."/>
            <person name="Barry K."/>
            <person name="Bills G."/>
            <person name="Bluhm B."/>
            <person name="Cannon C."/>
            <person name="Castanera R."/>
            <person name="Culley D."/>
            <person name="Daum C."/>
            <person name="Ezra D."/>
            <person name="Gonzalez J."/>
            <person name="Henrissat B."/>
            <person name="Kuo A."/>
            <person name="Liang C."/>
            <person name="Lipzen A."/>
            <person name="Lutzoni F."/>
            <person name="Magnuson J."/>
            <person name="Mondo S."/>
            <person name="Nolan M."/>
            <person name="Ohm R."/>
            <person name="Pangilinan J."/>
            <person name="Park H.-J."/>
            <person name="Ramirez L."/>
            <person name="Alfaro M."/>
            <person name="Sun H."/>
            <person name="Tritt A."/>
            <person name="Yoshinaga Y."/>
            <person name="Zwiers L.-H."/>
            <person name="Turgeon B."/>
            <person name="Goodwin S."/>
            <person name="Spatafora J."/>
            <person name="Crous P."/>
            <person name="Grigoriev I."/>
        </authorList>
    </citation>
    <scope>NUCLEOTIDE SEQUENCE</scope>
    <source>
        <strain evidence="2">CBS 130266</strain>
    </source>
</reference>
<feature type="transmembrane region" description="Helical" evidence="1">
    <location>
        <begin position="131"/>
        <end position="149"/>
    </location>
</feature>
<gene>
    <name evidence="2" type="ORF">EJ08DRAFT_258989</name>
</gene>
<organism evidence="2 3">
    <name type="scientific">Tothia fuscella</name>
    <dbReference type="NCBI Taxonomy" id="1048955"/>
    <lineage>
        <taxon>Eukaryota</taxon>
        <taxon>Fungi</taxon>
        <taxon>Dikarya</taxon>
        <taxon>Ascomycota</taxon>
        <taxon>Pezizomycotina</taxon>
        <taxon>Dothideomycetes</taxon>
        <taxon>Pleosporomycetidae</taxon>
        <taxon>Venturiales</taxon>
        <taxon>Cylindrosympodiaceae</taxon>
        <taxon>Tothia</taxon>
    </lineage>
</organism>
<feature type="transmembrane region" description="Helical" evidence="1">
    <location>
        <begin position="207"/>
        <end position="226"/>
    </location>
</feature>
<keyword evidence="1" id="KW-0472">Membrane</keyword>
<name>A0A9P4TY80_9PEZI</name>
<feature type="transmembrane region" description="Helical" evidence="1">
    <location>
        <begin position="23"/>
        <end position="43"/>
    </location>
</feature>
<dbReference type="PANTHER" id="PTHR35179:SF1">
    <property type="entry name" value="INTEGRAL MEMBRANE PROTEIN"/>
    <property type="match status" value="1"/>
</dbReference>
<feature type="transmembrane region" description="Helical" evidence="1">
    <location>
        <begin position="55"/>
        <end position="80"/>
    </location>
</feature>
<protein>
    <submittedName>
        <fullName evidence="2">Uncharacterized protein</fullName>
    </submittedName>
</protein>
<keyword evidence="1" id="KW-1133">Transmembrane helix</keyword>
<dbReference type="Proteomes" id="UP000800235">
    <property type="component" value="Unassembled WGS sequence"/>
</dbReference>
<proteinExistence type="predicted"/>
<evidence type="ECO:0000313" key="3">
    <source>
        <dbReference type="Proteomes" id="UP000800235"/>
    </source>
</evidence>
<dbReference type="AlphaFoldDB" id="A0A9P4TY80"/>
<evidence type="ECO:0000256" key="1">
    <source>
        <dbReference type="SAM" id="Phobius"/>
    </source>
</evidence>
<dbReference type="OrthoDB" id="3205825at2759"/>
<dbReference type="EMBL" id="MU007042">
    <property type="protein sequence ID" value="KAF2430041.1"/>
    <property type="molecule type" value="Genomic_DNA"/>
</dbReference>
<dbReference type="PANTHER" id="PTHR35179">
    <property type="entry name" value="PROTEIN CBG02620"/>
    <property type="match status" value="1"/>
</dbReference>
<keyword evidence="3" id="KW-1185">Reference proteome</keyword>
<keyword evidence="1" id="KW-0812">Transmembrane</keyword>
<evidence type="ECO:0000313" key="2">
    <source>
        <dbReference type="EMBL" id="KAF2430041.1"/>
    </source>
</evidence>
<sequence length="250" mass="28770">MVSSLLLGPNYYLEPPTLDDIKIASIVWGATLGVALLTGWKAAEQSLFVFRRKKWSWYILMVWSLWIACVVQGTVCWVLMMGEIAIGFPIFFVQSNFHHLYAHITNVRFILNRSALVIADQRKAVRLRWTVFGIVGLINISVFCIWIPARLQTNKTFIKINNVWDRVEKVIFLFVDAGLNAYFLYLVKARLLRYGLEKYRTLFKFNACIVVVSLSLDVIIIGTMSLKNDFRFLFSAYSGLPHNLLHVLTP</sequence>
<accession>A0A9P4TY80</accession>
<feature type="transmembrane region" description="Helical" evidence="1">
    <location>
        <begin position="169"/>
        <end position="187"/>
    </location>
</feature>
<comment type="caution">
    <text evidence="2">The sequence shown here is derived from an EMBL/GenBank/DDBJ whole genome shotgun (WGS) entry which is preliminary data.</text>
</comment>